<protein>
    <submittedName>
        <fullName evidence="1">Uncharacterized protein</fullName>
    </submittedName>
</protein>
<dbReference type="Proteomes" id="UP000061348">
    <property type="component" value="Unassembled WGS sequence"/>
</dbReference>
<comment type="caution">
    <text evidence="1">The sequence shown here is derived from an EMBL/GenBank/DDBJ whole genome shotgun (WGS) entry which is preliminary data.</text>
</comment>
<organism evidence="1 2">
    <name type="scientific">Pseudomonas fluorescens</name>
    <dbReference type="NCBI Taxonomy" id="294"/>
    <lineage>
        <taxon>Bacteria</taxon>
        <taxon>Pseudomonadati</taxon>
        <taxon>Pseudomonadota</taxon>
        <taxon>Gammaproteobacteria</taxon>
        <taxon>Pseudomonadales</taxon>
        <taxon>Pseudomonadaceae</taxon>
        <taxon>Pseudomonas</taxon>
    </lineage>
</organism>
<dbReference type="EMBL" id="LCYA01000147">
    <property type="protein sequence ID" value="KWV84931.1"/>
    <property type="molecule type" value="Genomic_DNA"/>
</dbReference>
<proteinExistence type="predicted"/>
<dbReference type="AlphaFoldDB" id="A0A109LCF6"/>
<gene>
    <name evidence="1" type="ORF">PFLmoz3_05434</name>
</gene>
<name>A0A109LCF6_PSEFL</name>
<evidence type="ECO:0000313" key="1">
    <source>
        <dbReference type="EMBL" id="KWV84931.1"/>
    </source>
</evidence>
<reference evidence="1 2" key="1">
    <citation type="submission" date="2015-05" db="EMBL/GenBank/DDBJ databases">
        <title>A genomic and transcriptomic approach to investigate the blue pigment phenotype in Pseudomonas fluorescens.</title>
        <authorList>
            <person name="Andreani N.A."/>
            <person name="Cardazzo B."/>
        </authorList>
    </citation>
    <scope>NUCLEOTIDE SEQUENCE [LARGE SCALE GENOMIC DNA]</scope>
    <source>
        <strain evidence="1 2">Ps_22</strain>
    </source>
</reference>
<sequence length="184" mass="19534">MGPVQALAYHRALVPIQSVDKARRTIHRPGVLAGTGEQAFGVAHQPVRRGQLGLEARSFKVQQQPRPFETMAGGDAVGAKAIGGVVLVVTEQRLPVRIEMFDDHELVASGVGVDHPFDDAQRTVQPTCITTDIGQCQESFGGVHVAVGATIGFDAAPVPGKGFEHDALLFAPEELVDDMDGVVH</sequence>
<evidence type="ECO:0000313" key="2">
    <source>
        <dbReference type="Proteomes" id="UP000061348"/>
    </source>
</evidence>
<accession>A0A109LCF6</accession>